<dbReference type="PRINTS" id="PR01438">
    <property type="entry name" value="UNVRSLSTRESS"/>
</dbReference>
<proteinExistence type="predicted"/>
<dbReference type="InterPro" id="IPR014729">
    <property type="entry name" value="Rossmann-like_a/b/a_fold"/>
</dbReference>
<sequence>MTDALGLINNLTGEHMMLNSQSELKKLMYIKQHVFCCGHCLDTTIMPVELSPDAVEARRRIILPIDNSEHPKRAMDWYFVNMQRENDFLLFVHVIEPTRSSSLTGVAIESVPSLLGTVIRVSEETVKDGKLICREAMQKTNTRGLKAQSFLYVDTKPGVAILKAIEELKGDVVIIGSRGAGAIRRTILGSVSNHVLHHAHVPVIIVPPQHHHHHHHH</sequence>
<dbReference type="OrthoDB" id="843225at2759"/>
<dbReference type="InterPro" id="IPR006015">
    <property type="entry name" value="Universal_stress_UspA"/>
</dbReference>
<dbReference type="InterPro" id="IPR006016">
    <property type="entry name" value="UspA"/>
</dbReference>
<dbReference type="PANTHER" id="PTHR46989">
    <property type="entry name" value="USP DOMAIN-CONTAINING PROTEIN"/>
    <property type="match status" value="1"/>
</dbReference>
<feature type="domain" description="UspA" evidence="1">
    <location>
        <begin position="58"/>
        <end position="207"/>
    </location>
</feature>
<organism evidence="2 3">
    <name type="scientific">Opisthorchis felineus</name>
    <dbReference type="NCBI Taxonomy" id="147828"/>
    <lineage>
        <taxon>Eukaryota</taxon>
        <taxon>Metazoa</taxon>
        <taxon>Spiralia</taxon>
        <taxon>Lophotrochozoa</taxon>
        <taxon>Platyhelminthes</taxon>
        <taxon>Trematoda</taxon>
        <taxon>Digenea</taxon>
        <taxon>Opisthorchiida</taxon>
        <taxon>Opisthorchiata</taxon>
        <taxon>Opisthorchiidae</taxon>
        <taxon>Opisthorchis</taxon>
    </lineage>
</organism>
<gene>
    <name evidence="2" type="ORF">CRM22_006266</name>
</gene>
<dbReference type="Proteomes" id="UP000308267">
    <property type="component" value="Unassembled WGS sequence"/>
</dbReference>
<dbReference type="AlphaFoldDB" id="A0A4S2LT61"/>
<dbReference type="CDD" id="cd23659">
    <property type="entry name" value="USP_At3g01520-like"/>
    <property type="match status" value="1"/>
</dbReference>
<dbReference type="Pfam" id="PF00582">
    <property type="entry name" value="Usp"/>
    <property type="match status" value="1"/>
</dbReference>
<evidence type="ECO:0000313" key="3">
    <source>
        <dbReference type="Proteomes" id="UP000308267"/>
    </source>
</evidence>
<keyword evidence="3" id="KW-1185">Reference proteome</keyword>
<accession>A0A4S2LT61</accession>
<dbReference type="Gene3D" id="3.40.50.620">
    <property type="entry name" value="HUPs"/>
    <property type="match status" value="1"/>
</dbReference>
<reference evidence="2 3" key="1">
    <citation type="journal article" date="2019" name="BMC Genomics">
        <title>New insights from Opisthorchis felineus genome: update on genomics of the epidemiologically important liver flukes.</title>
        <authorList>
            <person name="Ershov N.I."/>
            <person name="Mordvinov V.A."/>
            <person name="Prokhortchouk E.B."/>
            <person name="Pakharukova M.Y."/>
            <person name="Gunbin K.V."/>
            <person name="Ustyantsev K."/>
            <person name="Genaev M.A."/>
            <person name="Blinov A.G."/>
            <person name="Mazur A."/>
            <person name="Boulygina E."/>
            <person name="Tsygankova S."/>
            <person name="Khrameeva E."/>
            <person name="Chekanov N."/>
            <person name="Fan G."/>
            <person name="Xiao A."/>
            <person name="Zhang H."/>
            <person name="Xu X."/>
            <person name="Yang H."/>
            <person name="Solovyev V."/>
            <person name="Lee S.M."/>
            <person name="Liu X."/>
            <person name="Afonnikov D.A."/>
            <person name="Skryabin K.G."/>
        </authorList>
    </citation>
    <scope>NUCLEOTIDE SEQUENCE [LARGE SCALE GENOMIC DNA]</scope>
    <source>
        <strain evidence="2">AK-0245</strain>
        <tissue evidence="2">Whole organism</tissue>
    </source>
</reference>
<dbReference type="PANTHER" id="PTHR46989:SF3">
    <property type="entry name" value="USPA DOMAIN-CONTAINING PROTEIN"/>
    <property type="match status" value="1"/>
</dbReference>
<evidence type="ECO:0000259" key="1">
    <source>
        <dbReference type="Pfam" id="PF00582"/>
    </source>
</evidence>
<dbReference type="EMBL" id="SJOL01006655">
    <property type="protein sequence ID" value="TGZ64629.1"/>
    <property type="molecule type" value="Genomic_DNA"/>
</dbReference>
<dbReference type="SUPFAM" id="SSF52402">
    <property type="entry name" value="Adenine nucleotide alpha hydrolases-like"/>
    <property type="match status" value="1"/>
</dbReference>
<protein>
    <recommendedName>
        <fullName evidence="1">UspA domain-containing protein</fullName>
    </recommendedName>
</protein>
<comment type="caution">
    <text evidence="2">The sequence shown here is derived from an EMBL/GenBank/DDBJ whole genome shotgun (WGS) entry which is preliminary data.</text>
</comment>
<name>A0A4S2LT61_OPIFE</name>
<dbReference type="STRING" id="147828.A0A4S2LT61"/>
<evidence type="ECO:0000313" key="2">
    <source>
        <dbReference type="EMBL" id="TGZ64629.1"/>
    </source>
</evidence>